<accession>A0A3S4MCW1</accession>
<organism evidence="1 2">
    <name type="scientific">Cedecea lapagei</name>
    <dbReference type="NCBI Taxonomy" id="158823"/>
    <lineage>
        <taxon>Bacteria</taxon>
        <taxon>Pseudomonadati</taxon>
        <taxon>Pseudomonadota</taxon>
        <taxon>Gammaproteobacteria</taxon>
        <taxon>Enterobacterales</taxon>
        <taxon>Enterobacteriaceae</taxon>
        <taxon>Cedecea</taxon>
    </lineage>
</organism>
<keyword evidence="2" id="KW-1185">Reference proteome</keyword>
<sequence length="280" mass="32972">MKITDRDKIISTLLQQAQHIKNTTDVNELILIHEMMLSTFYLKKPLFYKMIFKFSRFSSVASIYSIYYSMPHATLKNVKDFILRQDKSISINTLNSLLIQLRVSGRLEIYRNEKNRRENLYRPSLKSIQEVYDLIQTMLKPYRILNREPYSQHENSAEEMIPSFFSRYSHLVLNHVAISELLPDAILFIEKDAGHMIMLILYKEYLQQNSSRIMLSHKKIATYSHVSRSHVCGLLKEAQAAGFVSLENNLFIVLSEKFITLFREYFVLYMAQVLFCVTQE</sequence>
<evidence type="ECO:0000313" key="1">
    <source>
        <dbReference type="EMBL" id="VEB95414.1"/>
    </source>
</evidence>
<dbReference type="AlphaFoldDB" id="A0A3S4MCW1"/>
<gene>
    <name evidence="1" type="ORF">NCTC11466_00524</name>
</gene>
<dbReference type="RefSeq" id="WP_126354529.1">
    <property type="nucleotide sequence ID" value="NZ_LR134201.1"/>
</dbReference>
<evidence type="ECO:0000313" key="2">
    <source>
        <dbReference type="Proteomes" id="UP000274122"/>
    </source>
</evidence>
<dbReference type="OrthoDB" id="6516106at2"/>
<proteinExistence type="predicted"/>
<protein>
    <submittedName>
        <fullName evidence="1">Uncharacterized protein</fullName>
    </submittedName>
</protein>
<dbReference type="EMBL" id="LR134201">
    <property type="protein sequence ID" value="VEB95414.1"/>
    <property type="molecule type" value="Genomic_DNA"/>
</dbReference>
<dbReference type="KEGG" id="clap:NCTC11466_00524"/>
<dbReference type="Proteomes" id="UP000274122">
    <property type="component" value="Chromosome"/>
</dbReference>
<name>A0A3S4MCW1_9ENTR</name>
<reference evidence="1 2" key="1">
    <citation type="submission" date="2018-12" db="EMBL/GenBank/DDBJ databases">
        <authorList>
            <consortium name="Pathogen Informatics"/>
        </authorList>
    </citation>
    <scope>NUCLEOTIDE SEQUENCE [LARGE SCALE GENOMIC DNA]</scope>
    <source>
        <strain evidence="1 2">NCTC11466</strain>
    </source>
</reference>